<dbReference type="Proteomes" id="UP000824890">
    <property type="component" value="Unassembled WGS sequence"/>
</dbReference>
<feature type="chain" id="PRO_5046892483" evidence="1">
    <location>
        <begin position="21"/>
        <end position="197"/>
    </location>
</feature>
<evidence type="ECO:0000256" key="1">
    <source>
        <dbReference type="SAM" id="SignalP"/>
    </source>
</evidence>
<keyword evidence="1" id="KW-0732">Signal</keyword>
<comment type="caution">
    <text evidence="2">The sequence shown here is derived from an EMBL/GenBank/DDBJ whole genome shotgun (WGS) entry which is preliminary data.</text>
</comment>
<feature type="signal peptide" evidence="1">
    <location>
        <begin position="1"/>
        <end position="20"/>
    </location>
</feature>
<accession>A0ABQ8B1Z8</accession>
<evidence type="ECO:0000313" key="2">
    <source>
        <dbReference type="EMBL" id="KAH0898300.1"/>
    </source>
</evidence>
<feature type="non-terminal residue" evidence="2">
    <location>
        <position position="197"/>
    </location>
</feature>
<feature type="non-terminal residue" evidence="2">
    <location>
        <position position="1"/>
    </location>
</feature>
<gene>
    <name evidence="2" type="ORF">HID58_047868</name>
</gene>
<protein>
    <submittedName>
        <fullName evidence="2">Uncharacterized protein</fullName>
    </submittedName>
</protein>
<keyword evidence="3" id="KW-1185">Reference proteome</keyword>
<dbReference type="EMBL" id="JAGKQM010000012">
    <property type="protein sequence ID" value="KAH0898300.1"/>
    <property type="molecule type" value="Genomic_DNA"/>
</dbReference>
<name>A0ABQ8B1Z8_BRANA</name>
<sequence>GKALLLPLIFHSLVVSSAPGLQLPLHLPDFVTDDFLTKVGLSLLSFSFQGEERTIILALKIKPNPCFKSNSLPKNYVVPSSLSGVSMMPRIQLLFLMNSISSQVYSCSLFAHEMALFEDIHVSFLMGQNQRQLICLRIASWNVTSNDTEEKPQDCQYHTYIHSETASSEKETDKGMLKIFGRYRLDQVTKKIYCPYI</sequence>
<evidence type="ECO:0000313" key="3">
    <source>
        <dbReference type="Proteomes" id="UP000824890"/>
    </source>
</evidence>
<proteinExistence type="predicted"/>
<reference evidence="2 3" key="1">
    <citation type="submission" date="2021-05" db="EMBL/GenBank/DDBJ databases">
        <title>Genome Assembly of Synthetic Allotetraploid Brassica napus Reveals Homoeologous Exchanges between Subgenomes.</title>
        <authorList>
            <person name="Davis J.T."/>
        </authorList>
    </citation>
    <scope>NUCLEOTIDE SEQUENCE [LARGE SCALE GENOMIC DNA]</scope>
    <source>
        <strain evidence="3">cv. Da-Ae</strain>
        <tissue evidence="2">Seedling</tissue>
    </source>
</reference>
<organism evidence="2 3">
    <name type="scientific">Brassica napus</name>
    <name type="common">Rape</name>
    <dbReference type="NCBI Taxonomy" id="3708"/>
    <lineage>
        <taxon>Eukaryota</taxon>
        <taxon>Viridiplantae</taxon>
        <taxon>Streptophyta</taxon>
        <taxon>Embryophyta</taxon>
        <taxon>Tracheophyta</taxon>
        <taxon>Spermatophyta</taxon>
        <taxon>Magnoliopsida</taxon>
        <taxon>eudicotyledons</taxon>
        <taxon>Gunneridae</taxon>
        <taxon>Pentapetalae</taxon>
        <taxon>rosids</taxon>
        <taxon>malvids</taxon>
        <taxon>Brassicales</taxon>
        <taxon>Brassicaceae</taxon>
        <taxon>Brassiceae</taxon>
        <taxon>Brassica</taxon>
    </lineage>
</organism>